<feature type="compositionally biased region" description="Low complexity" evidence="4">
    <location>
        <begin position="41"/>
        <end position="78"/>
    </location>
</feature>
<sequence length="377" mass="41386">MSSSVDTMYQPNQLMNWMYLAFSDQPLHQHPGHISPSIHTRNNNNSNGSSSTSSRSSSSNSNNSSSSNSNASSSRSNNAISKGSNIDFWTGDFSDLEQRNLNQYLYGDQIASFAAAPAGNVCSSATQAGKNLNGVNNGTLYGLTNSNVHTLSNGMLTKGDIQGLTNAYMTKSSLHGAPSISGRNVQSPLSPAQAINNFPAACLQSQNVFSEPWDSPHQGYNSLNSTPFPPQSVSSPSPYSSIQDLAENFSDLTLSPDRRTSKRPPSSYLCHLCFTKGHYIKDCPQARPKGEGLTPYQGKKRCFGEYKCPKCKRKWMSGNSWANMGQECIKCHILVYPHKQRPLEKPDGLDVSDQSKVHPQHLCEKCKMLGYYCRRMN</sequence>
<organism evidence="6 7">
    <name type="scientific">Aplysia californica</name>
    <name type="common">California sea hare</name>
    <dbReference type="NCBI Taxonomy" id="6500"/>
    <lineage>
        <taxon>Eukaryota</taxon>
        <taxon>Metazoa</taxon>
        <taxon>Spiralia</taxon>
        <taxon>Lophotrochozoa</taxon>
        <taxon>Mollusca</taxon>
        <taxon>Gastropoda</taxon>
        <taxon>Heterobranchia</taxon>
        <taxon>Euthyneura</taxon>
        <taxon>Tectipleura</taxon>
        <taxon>Aplysiida</taxon>
        <taxon>Aplysioidea</taxon>
        <taxon>Aplysiidae</taxon>
        <taxon>Aplysia</taxon>
    </lineage>
</organism>
<dbReference type="SMART" id="SM01328">
    <property type="entry name" value="zf-3CxxC"/>
    <property type="match status" value="1"/>
</dbReference>
<dbReference type="RefSeq" id="XP_012944177.1">
    <property type="nucleotide sequence ID" value="XM_013088723.2"/>
</dbReference>
<dbReference type="Gene3D" id="4.10.60.10">
    <property type="entry name" value="Zinc finger, CCHC-type"/>
    <property type="match status" value="1"/>
</dbReference>
<feature type="region of interest" description="Disordered" evidence="4">
    <location>
        <begin position="214"/>
        <end position="240"/>
    </location>
</feature>
<dbReference type="InterPro" id="IPR036875">
    <property type="entry name" value="Znf_CCHC_sf"/>
</dbReference>
<keyword evidence="2" id="KW-0863">Zinc-finger</keyword>
<dbReference type="InterPro" id="IPR033446">
    <property type="entry name" value="ZCCHC24_Znf-3CxxC"/>
</dbReference>
<proteinExistence type="predicted"/>
<dbReference type="Proteomes" id="UP000694888">
    <property type="component" value="Unplaced"/>
</dbReference>
<evidence type="ECO:0000313" key="6">
    <source>
        <dbReference type="Proteomes" id="UP000694888"/>
    </source>
</evidence>
<gene>
    <name evidence="7" type="primary">LOC101861864</name>
</gene>
<evidence type="ECO:0000256" key="1">
    <source>
        <dbReference type="ARBA" id="ARBA00022723"/>
    </source>
</evidence>
<feature type="region of interest" description="Disordered" evidence="4">
    <location>
        <begin position="30"/>
        <end position="78"/>
    </location>
</feature>
<dbReference type="InterPro" id="IPR027377">
    <property type="entry name" value="ZAR1/RTP1-5-like_Znf-3CxxC"/>
</dbReference>
<feature type="domain" description="3CxxC-type" evidence="5">
    <location>
        <begin position="301"/>
        <end position="369"/>
    </location>
</feature>
<evidence type="ECO:0000313" key="7">
    <source>
        <dbReference type="RefSeq" id="XP_012944177.1"/>
    </source>
</evidence>
<keyword evidence="7" id="KW-0808">Transferase</keyword>
<dbReference type="Pfam" id="PF17180">
    <property type="entry name" value="Zn_ribbon_3CxxC_2"/>
    <property type="match status" value="1"/>
</dbReference>
<dbReference type="GeneID" id="101861864"/>
<feature type="compositionally biased region" description="Low complexity" evidence="4">
    <location>
        <begin position="231"/>
        <end position="240"/>
    </location>
</feature>
<dbReference type="GO" id="GO:0016301">
    <property type="term" value="F:kinase activity"/>
    <property type="evidence" value="ECO:0007669"/>
    <property type="project" value="UniProtKB-KW"/>
</dbReference>
<dbReference type="SUPFAM" id="SSF57756">
    <property type="entry name" value="Retrovirus zinc finger-like domains"/>
    <property type="match status" value="1"/>
</dbReference>
<reference evidence="7" key="1">
    <citation type="submission" date="2025-08" db="UniProtKB">
        <authorList>
            <consortium name="RefSeq"/>
        </authorList>
    </citation>
    <scope>IDENTIFICATION</scope>
</reference>
<evidence type="ECO:0000256" key="2">
    <source>
        <dbReference type="ARBA" id="ARBA00022771"/>
    </source>
</evidence>
<protein>
    <submittedName>
        <fullName evidence="7">Probable cyclin-dependent serine/threonine-protein kinase DDB_G0292550</fullName>
    </submittedName>
</protein>
<keyword evidence="7" id="KW-0418">Kinase</keyword>
<keyword evidence="6" id="KW-1185">Reference proteome</keyword>
<accession>A0ABM1AAV5</accession>
<keyword evidence="3" id="KW-0862">Zinc</keyword>
<dbReference type="InterPro" id="IPR025829">
    <property type="entry name" value="Zn_knuckle_CX2CX3GHX4C"/>
</dbReference>
<evidence type="ECO:0000259" key="5">
    <source>
        <dbReference type="SMART" id="SM01328"/>
    </source>
</evidence>
<dbReference type="InterPro" id="IPR057809">
    <property type="entry name" value="ZCCHC24_C"/>
</dbReference>
<keyword evidence="1" id="KW-0479">Metal-binding</keyword>
<name>A0ABM1AAV5_APLCA</name>
<evidence type="ECO:0000256" key="3">
    <source>
        <dbReference type="ARBA" id="ARBA00022833"/>
    </source>
</evidence>
<dbReference type="Pfam" id="PF23490">
    <property type="entry name" value="ZCCHC24_C"/>
    <property type="match status" value="1"/>
</dbReference>
<evidence type="ECO:0000256" key="4">
    <source>
        <dbReference type="SAM" id="MobiDB-lite"/>
    </source>
</evidence>
<dbReference type="Pfam" id="PF13696">
    <property type="entry name" value="zf-CCHC_2"/>
    <property type="match status" value="1"/>
</dbReference>